<name>A0ABT4VRJ5_9HYPH</name>
<evidence type="ECO:0000256" key="2">
    <source>
        <dbReference type="ARBA" id="ARBA00022723"/>
    </source>
</evidence>
<keyword evidence="3" id="KW-0862">Zinc</keyword>
<dbReference type="InterPro" id="IPR011057">
    <property type="entry name" value="Mss4-like_sf"/>
</dbReference>
<evidence type="ECO:0000313" key="6">
    <source>
        <dbReference type="EMBL" id="MDA4846810.1"/>
    </source>
</evidence>
<accession>A0ABT4VRJ5</accession>
<keyword evidence="2" id="KW-0479">Metal-binding</keyword>
<evidence type="ECO:0000259" key="5">
    <source>
        <dbReference type="PROSITE" id="PS51891"/>
    </source>
</evidence>
<keyword evidence="7" id="KW-1185">Reference proteome</keyword>
<protein>
    <submittedName>
        <fullName evidence="6">GFA family protein</fullName>
    </submittedName>
</protein>
<keyword evidence="4" id="KW-0456">Lyase</keyword>
<dbReference type="RefSeq" id="WP_271090601.1">
    <property type="nucleotide sequence ID" value="NZ_JAPJZH010000009.1"/>
</dbReference>
<dbReference type="PROSITE" id="PS51891">
    <property type="entry name" value="CENP_V_GFA"/>
    <property type="match status" value="1"/>
</dbReference>
<evidence type="ECO:0000313" key="7">
    <source>
        <dbReference type="Proteomes" id="UP001148313"/>
    </source>
</evidence>
<dbReference type="Gene3D" id="3.90.1590.10">
    <property type="entry name" value="glutathione-dependent formaldehyde- activating enzyme (gfa)"/>
    <property type="match status" value="1"/>
</dbReference>
<dbReference type="InterPro" id="IPR006913">
    <property type="entry name" value="CENP-V/GFA"/>
</dbReference>
<comment type="caution">
    <text evidence="6">The sequence shown here is derived from an EMBL/GenBank/DDBJ whole genome shotgun (WGS) entry which is preliminary data.</text>
</comment>
<evidence type="ECO:0000256" key="1">
    <source>
        <dbReference type="ARBA" id="ARBA00005495"/>
    </source>
</evidence>
<feature type="domain" description="CENP-V/GFA" evidence="5">
    <location>
        <begin position="13"/>
        <end position="126"/>
    </location>
</feature>
<dbReference type="Proteomes" id="UP001148313">
    <property type="component" value="Unassembled WGS sequence"/>
</dbReference>
<dbReference type="EMBL" id="JAPJZH010000009">
    <property type="protein sequence ID" value="MDA4846810.1"/>
    <property type="molecule type" value="Genomic_DNA"/>
</dbReference>
<dbReference type="SUPFAM" id="SSF51316">
    <property type="entry name" value="Mss4-like"/>
    <property type="match status" value="1"/>
</dbReference>
<evidence type="ECO:0000256" key="3">
    <source>
        <dbReference type="ARBA" id="ARBA00022833"/>
    </source>
</evidence>
<reference evidence="6" key="1">
    <citation type="submission" date="2022-11" db="EMBL/GenBank/DDBJ databases">
        <title>Hoeflea poritis sp. nov., isolated from scleractinian coral Porites lutea.</title>
        <authorList>
            <person name="Zhang G."/>
            <person name="Wei Q."/>
            <person name="Cai L."/>
        </authorList>
    </citation>
    <scope>NUCLEOTIDE SEQUENCE</scope>
    <source>
        <strain evidence="6">E7-10</strain>
    </source>
</reference>
<dbReference type="PANTHER" id="PTHR33337:SF40">
    <property type="entry name" value="CENP-V_GFA DOMAIN-CONTAINING PROTEIN-RELATED"/>
    <property type="match status" value="1"/>
</dbReference>
<dbReference type="Pfam" id="PF04828">
    <property type="entry name" value="GFA"/>
    <property type="match status" value="1"/>
</dbReference>
<organism evidence="6 7">
    <name type="scientific">Hoeflea poritis</name>
    <dbReference type="NCBI Taxonomy" id="2993659"/>
    <lineage>
        <taxon>Bacteria</taxon>
        <taxon>Pseudomonadati</taxon>
        <taxon>Pseudomonadota</taxon>
        <taxon>Alphaproteobacteria</taxon>
        <taxon>Hyphomicrobiales</taxon>
        <taxon>Rhizobiaceae</taxon>
        <taxon>Hoeflea</taxon>
    </lineage>
</organism>
<comment type="similarity">
    <text evidence="1">Belongs to the Gfa family.</text>
</comment>
<sequence length="148" mass="16757">MSDETSKAQGERLKAQCLCGAVRFSAVPVNADTSVCHCHMCQRWAAGPFFGVHCQDSVEFEQSDDLVRYESSQWAERGFCRKCGTSLFWNLRGKADYHVSLTAFEPRPDARFSDEIFIDEKPDCYAFANDTRKLTGAQVFEMFAEGQE</sequence>
<proteinExistence type="inferred from homology"/>
<evidence type="ECO:0000256" key="4">
    <source>
        <dbReference type="ARBA" id="ARBA00023239"/>
    </source>
</evidence>
<gene>
    <name evidence="6" type="ORF">OOZ53_15720</name>
</gene>
<dbReference type="PANTHER" id="PTHR33337">
    <property type="entry name" value="GFA DOMAIN-CONTAINING PROTEIN"/>
    <property type="match status" value="1"/>
</dbReference>